<keyword evidence="1 5" id="KW-0963">Cytoplasm</keyword>
<dbReference type="GO" id="GO:0006364">
    <property type="term" value="P:rRNA processing"/>
    <property type="evidence" value="ECO:0007669"/>
    <property type="project" value="UniProtKB-UniRule"/>
</dbReference>
<dbReference type="Proteomes" id="UP000247922">
    <property type="component" value="Unassembled WGS sequence"/>
</dbReference>
<evidence type="ECO:0000256" key="5">
    <source>
        <dbReference type="HAMAP-Rule" id="MF_00014"/>
    </source>
</evidence>
<dbReference type="AlphaFoldDB" id="A0A2V3WGN5"/>
<dbReference type="Pfam" id="PF05239">
    <property type="entry name" value="PRC"/>
    <property type="match status" value="1"/>
</dbReference>
<dbReference type="GO" id="GO:0043022">
    <property type="term" value="F:ribosome binding"/>
    <property type="evidence" value="ECO:0007669"/>
    <property type="project" value="InterPro"/>
</dbReference>
<evidence type="ECO:0000256" key="1">
    <source>
        <dbReference type="ARBA" id="ARBA00022490"/>
    </source>
</evidence>
<feature type="domain" description="RimM N-terminal" evidence="6">
    <location>
        <begin position="7"/>
        <end position="89"/>
    </location>
</feature>
<dbReference type="SUPFAM" id="SSF50346">
    <property type="entry name" value="PRC-barrel domain"/>
    <property type="match status" value="1"/>
</dbReference>
<dbReference type="SUPFAM" id="SSF50447">
    <property type="entry name" value="Translation proteins"/>
    <property type="match status" value="1"/>
</dbReference>
<dbReference type="GO" id="GO:0005840">
    <property type="term" value="C:ribosome"/>
    <property type="evidence" value="ECO:0007669"/>
    <property type="project" value="InterPro"/>
</dbReference>
<evidence type="ECO:0000259" key="7">
    <source>
        <dbReference type="Pfam" id="PF05239"/>
    </source>
</evidence>
<dbReference type="Gene3D" id="2.30.30.240">
    <property type="entry name" value="PRC-barrel domain"/>
    <property type="match status" value="1"/>
</dbReference>
<dbReference type="PANTHER" id="PTHR33692:SF1">
    <property type="entry name" value="RIBOSOME MATURATION FACTOR RIMM"/>
    <property type="match status" value="1"/>
</dbReference>
<comment type="subunit">
    <text evidence="5">Binds ribosomal protein uS19.</text>
</comment>
<evidence type="ECO:0000313" key="9">
    <source>
        <dbReference type="Proteomes" id="UP000247922"/>
    </source>
</evidence>
<accession>A0A2V3WGN5</accession>
<comment type="domain">
    <text evidence="5">The PRC barrel domain binds ribosomal protein uS19.</text>
</comment>
<dbReference type="Gene3D" id="2.40.30.60">
    <property type="entry name" value="RimM"/>
    <property type="match status" value="1"/>
</dbReference>
<dbReference type="GO" id="GO:0005737">
    <property type="term" value="C:cytoplasm"/>
    <property type="evidence" value="ECO:0007669"/>
    <property type="project" value="UniProtKB-SubCell"/>
</dbReference>
<sequence>MHEFFNVGKIVNTHGIKGEVKVVRITDFEDRFKKGQTLFLFLKGKEEPLTLTINNHRVHKGFDMLQFEGFTNINEVEHFKEGILKITADKQAPLDQHEFYYHEILGCIVKTTDGEELGKIEEILAPGANDVWVIKNKGKKDILIPYIEDVVKDVDVENKIVTIELLEGLLPDEN</sequence>
<keyword evidence="2 5" id="KW-0690">Ribosome biogenesis</keyword>
<evidence type="ECO:0000256" key="2">
    <source>
        <dbReference type="ARBA" id="ARBA00022517"/>
    </source>
</evidence>
<dbReference type="NCBIfam" id="TIGR02273">
    <property type="entry name" value="16S_RimM"/>
    <property type="match status" value="1"/>
</dbReference>
<dbReference type="InterPro" id="IPR036976">
    <property type="entry name" value="RimM_N_sf"/>
</dbReference>
<dbReference type="PANTHER" id="PTHR33692">
    <property type="entry name" value="RIBOSOME MATURATION FACTOR RIMM"/>
    <property type="match status" value="1"/>
</dbReference>
<dbReference type="InterPro" id="IPR011961">
    <property type="entry name" value="RimM"/>
</dbReference>
<dbReference type="OrthoDB" id="9810331at2"/>
<evidence type="ECO:0000256" key="4">
    <source>
        <dbReference type="ARBA" id="ARBA00023186"/>
    </source>
</evidence>
<organism evidence="8 9">
    <name type="scientific">Streptohalobacillus salinus</name>
    <dbReference type="NCBI Taxonomy" id="621096"/>
    <lineage>
        <taxon>Bacteria</taxon>
        <taxon>Bacillati</taxon>
        <taxon>Bacillota</taxon>
        <taxon>Bacilli</taxon>
        <taxon>Bacillales</taxon>
        <taxon>Bacillaceae</taxon>
        <taxon>Streptohalobacillus</taxon>
    </lineage>
</organism>
<keyword evidence="9" id="KW-1185">Reference proteome</keyword>
<evidence type="ECO:0000259" key="6">
    <source>
        <dbReference type="Pfam" id="PF01782"/>
    </source>
</evidence>
<name>A0A2V3WGN5_9BACI</name>
<dbReference type="InterPro" id="IPR009000">
    <property type="entry name" value="Transl_B-barrel_sf"/>
</dbReference>
<comment type="caution">
    <text evidence="8">The sequence shown here is derived from an EMBL/GenBank/DDBJ whole genome shotgun (WGS) entry which is preliminary data.</text>
</comment>
<dbReference type="InterPro" id="IPR011033">
    <property type="entry name" value="PRC_barrel-like_sf"/>
</dbReference>
<comment type="subcellular location">
    <subcellularLocation>
        <location evidence="5">Cytoplasm</location>
    </subcellularLocation>
</comment>
<keyword evidence="4 5" id="KW-0143">Chaperone</keyword>
<proteinExistence type="inferred from homology"/>
<evidence type="ECO:0000256" key="3">
    <source>
        <dbReference type="ARBA" id="ARBA00022552"/>
    </source>
</evidence>
<evidence type="ECO:0000313" key="8">
    <source>
        <dbReference type="EMBL" id="PXW92551.1"/>
    </source>
</evidence>
<protein>
    <recommendedName>
        <fullName evidence="5">Ribosome maturation factor RimM</fullName>
    </recommendedName>
</protein>
<dbReference type="GO" id="GO:0042274">
    <property type="term" value="P:ribosomal small subunit biogenesis"/>
    <property type="evidence" value="ECO:0007669"/>
    <property type="project" value="UniProtKB-UniRule"/>
</dbReference>
<gene>
    <name evidence="5" type="primary">rimM</name>
    <name evidence="8" type="ORF">DES38_102132</name>
</gene>
<dbReference type="HAMAP" id="MF_00014">
    <property type="entry name" value="Ribosome_mat_RimM"/>
    <property type="match status" value="1"/>
</dbReference>
<dbReference type="InterPro" id="IPR002676">
    <property type="entry name" value="RimM_N"/>
</dbReference>
<dbReference type="EMBL" id="QJJR01000002">
    <property type="protein sequence ID" value="PXW92551.1"/>
    <property type="molecule type" value="Genomic_DNA"/>
</dbReference>
<dbReference type="InterPro" id="IPR027275">
    <property type="entry name" value="PRC-brl_dom"/>
</dbReference>
<dbReference type="Pfam" id="PF01782">
    <property type="entry name" value="RimM"/>
    <property type="match status" value="1"/>
</dbReference>
<keyword evidence="3 5" id="KW-0698">rRNA processing</keyword>
<reference evidence="8 9" key="1">
    <citation type="submission" date="2018-05" db="EMBL/GenBank/DDBJ databases">
        <title>Genomic Encyclopedia of Type Strains, Phase IV (KMG-IV): sequencing the most valuable type-strain genomes for metagenomic binning, comparative biology and taxonomic classification.</title>
        <authorList>
            <person name="Goeker M."/>
        </authorList>
    </citation>
    <scope>NUCLEOTIDE SEQUENCE [LARGE SCALE GENOMIC DNA]</scope>
    <source>
        <strain evidence="8 9">DSM 22440</strain>
    </source>
</reference>
<comment type="function">
    <text evidence="5">An accessory protein needed during the final step in the assembly of 30S ribosomal subunit, possibly for assembly of the head region. Essential for efficient processing of 16S rRNA. May be needed both before and after RbfA during the maturation of 16S rRNA. It has affinity for free ribosomal 30S subunits but not for 70S ribosomes.</text>
</comment>
<feature type="domain" description="PRC-barrel" evidence="7">
    <location>
        <begin position="97"/>
        <end position="169"/>
    </location>
</feature>
<comment type="similarity">
    <text evidence="5">Belongs to the RimM family.</text>
</comment>
<dbReference type="RefSeq" id="WP_110250432.1">
    <property type="nucleotide sequence ID" value="NZ_QJJR01000002.1"/>
</dbReference>